<reference evidence="2" key="2">
    <citation type="submission" date="2020-09" db="EMBL/GenBank/DDBJ databases">
        <authorList>
            <person name="Sun Q."/>
            <person name="Ohkuma M."/>
        </authorList>
    </citation>
    <scope>NUCLEOTIDE SEQUENCE</scope>
    <source>
        <strain evidence="2">JCM 3086</strain>
    </source>
</reference>
<protein>
    <submittedName>
        <fullName evidence="2">Uncharacterized protein</fullName>
    </submittedName>
</protein>
<dbReference type="Proteomes" id="UP000657574">
    <property type="component" value="Unassembled WGS sequence"/>
</dbReference>
<feature type="compositionally biased region" description="Basic and acidic residues" evidence="1">
    <location>
        <begin position="44"/>
        <end position="87"/>
    </location>
</feature>
<evidence type="ECO:0000256" key="1">
    <source>
        <dbReference type="SAM" id="MobiDB-lite"/>
    </source>
</evidence>
<gene>
    <name evidence="2" type="ORF">GCM10010121_010820</name>
</gene>
<sequence>MQRLSDEGGAGDLEGGYAVRLSGLGEYGHDDVLGVRGDPGLLVGREREGDGAGERGGEQEQHRGRQPLRDHGGEQGHRVQRVEPVKK</sequence>
<evidence type="ECO:0000313" key="2">
    <source>
        <dbReference type="EMBL" id="GGJ02262.1"/>
    </source>
</evidence>
<reference evidence="2" key="1">
    <citation type="journal article" date="2014" name="Int. J. Syst. Evol. Microbiol.">
        <title>Complete genome sequence of Corynebacterium casei LMG S-19264T (=DSM 44701T), isolated from a smear-ripened cheese.</title>
        <authorList>
            <consortium name="US DOE Joint Genome Institute (JGI-PGF)"/>
            <person name="Walter F."/>
            <person name="Albersmeier A."/>
            <person name="Kalinowski J."/>
            <person name="Ruckert C."/>
        </authorList>
    </citation>
    <scope>NUCLEOTIDE SEQUENCE</scope>
    <source>
        <strain evidence="2">JCM 3086</strain>
    </source>
</reference>
<dbReference type="AlphaFoldDB" id="A0A917NI13"/>
<name>A0A917NI13_9ACTN</name>
<organism evidence="2 3">
    <name type="scientific">Streptomyces brasiliensis</name>
    <dbReference type="NCBI Taxonomy" id="1954"/>
    <lineage>
        <taxon>Bacteria</taxon>
        <taxon>Bacillati</taxon>
        <taxon>Actinomycetota</taxon>
        <taxon>Actinomycetes</taxon>
        <taxon>Kitasatosporales</taxon>
        <taxon>Streptomycetaceae</taxon>
        <taxon>Streptomyces</taxon>
    </lineage>
</organism>
<evidence type="ECO:0000313" key="3">
    <source>
        <dbReference type="Proteomes" id="UP000657574"/>
    </source>
</evidence>
<accession>A0A917NI13</accession>
<proteinExistence type="predicted"/>
<comment type="caution">
    <text evidence="2">The sequence shown here is derived from an EMBL/GenBank/DDBJ whole genome shotgun (WGS) entry which is preliminary data.</text>
</comment>
<dbReference type="EMBL" id="BMQA01000002">
    <property type="protein sequence ID" value="GGJ02262.1"/>
    <property type="molecule type" value="Genomic_DNA"/>
</dbReference>
<keyword evidence="3" id="KW-1185">Reference proteome</keyword>
<feature type="region of interest" description="Disordered" evidence="1">
    <location>
        <begin position="27"/>
        <end position="87"/>
    </location>
</feature>